<dbReference type="Pfam" id="PF14905">
    <property type="entry name" value="OMP_b-brl_3"/>
    <property type="match status" value="1"/>
</dbReference>
<protein>
    <submittedName>
        <fullName evidence="3">TonB-dependent receptor</fullName>
    </submittedName>
</protein>
<dbReference type="Proteomes" id="UP001165367">
    <property type="component" value="Unassembled WGS sequence"/>
</dbReference>
<evidence type="ECO:0000256" key="1">
    <source>
        <dbReference type="SAM" id="MobiDB-lite"/>
    </source>
</evidence>
<dbReference type="SUPFAM" id="SSF49464">
    <property type="entry name" value="Carboxypeptidase regulatory domain-like"/>
    <property type="match status" value="1"/>
</dbReference>
<keyword evidence="3" id="KW-0675">Receptor</keyword>
<feature type="domain" description="Outer membrane protein beta-barrel" evidence="2">
    <location>
        <begin position="437"/>
        <end position="902"/>
    </location>
</feature>
<dbReference type="SUPFAM" id="SSF56935">
    <property type="entry name" value="Porins"/>
    <property type="match status" value="1"/>
</dbReference>
<organism evidence="3 4">
    <name type="scientific">Terrimonas ginsenosidimutans</name>
    <dbReference type="NCBI Taxonomy" id="2908004"/>
    <lineage>
        <taxon>Bacteria</taxon>
        <taxon>Pseudomonadati</taxon>
        <taxon>Bacteroidota</taxon>
        <taxon>Chitinophagia</taxon>
        <taxon>Chitinophagales</taxon>
        <taxon>Chitinophagaceae</taxon>
        <taxon>Terrimonas</taxon>
    </lineage>
</organism>
<gene>
    <name evidence="3" type="ORF">LZZ85_13345</name>
</gene>
<sequence length="938" mass="103076">MYRHIVFLVLGMIFLTTAFSQRTVSIKGVVTDSTGSPIFGASVKLLAGKDSAGAVTDRDGSFTLRRSGISSPSVKLEITNIGFTPFSKTYAVVSGTINAGSIQLAPEPSMLGEVIVKSVNPITVKEDTIEYKASAYQVREGAPVEDVIKKLPGVTVGADGQIQAQGKPVARVRVNGKDFFGGDVQTATKNLPADIIDNIQIIDDYGDQANLTGIKSGEPEKIININIRKDKNKGTFGSATVAAGTDDRYAGSLVANVFNGERQISFIGSINNTNANTFNFNGGGRGGGARGANFGGSERGGGGGNGISLTRSAGLNFRDTWGKKISVYGSYSFSSRSSDNISTSQTQDFNPMNIRFTERNSNSHSSNYNHRVTFNMEYKIDSMNYLKISPFVSTSSSSSESVSNSSISQKGYYTLNDSRSENSATAPNAGTDLTFNHKFPKKGRNLNISGNFNYSYRDALQNIRNNYTNADSTFFPVIVADTIQQQRIDITNRNTRTTARVSYTEPLGSQTGNNRTVLELNYEWNRSATENQRGVNDVDPLTGEQNLNPVQSNHFDYQFVTNRIGLSLKGNSTKYNYVIGVISQPTTLSGQSVGKDINTNFRNMNWIPSARFVYNFARSHSLTLTYGGQSREPDFMQLQPVVDSSNLNNIVVGNPNLRAELTRRLSLQYNKFDNKSGRSLFSNVSFDQTDNKIVNSRVNNPSGTGRTVSYLNTNGFYHVNGNGSYTQPFFNRKFTATVNFNASYSNNISYTDNQRNRGSNLNLRPGTTLRVDINDVMDAGVTADYTIYRTTTKYSTYTNTTKARTLNLGVNGKNYFFKDLTLGYDLSKVINYNFSSNVNANPLILNVYAEYRFLKNKLATVRVQGFDLFNENTGISRTIDETMIIDSRSNRLARYFLISFNYRLQKFGGGRGNGGNKATPATQGRQSRQGGGGNRSRM</sequence>
<comment type="caution">
    <text evidence="3">The sequence shown here is derived from an EMBL/GenBank/DDBJ whole genome shotgun (WGS) entry which is preliminary data.</text>
</comment>
<keyword evidence="4" id="KW-1185">Reference proteome</keyword>
<evidence type="ECO:0000313" key="3">
    <source>
        <dbReference type="EMBL" id="MCG2615278.1"/>
    </source>
</evidence>
<reference evidence="3" key="1">
    <citation type="submission" date="2022-01" db="EMBL/GenBank/DDBJ databases">
        <authorList>
            <person name="Jo J.-H."/>
            <person name="Im W.-T."/>
        </authorList>
    </citation>
    <scope>NUCLEOTIDE SEQUENCE</scope>
    <source>
        <strain evidence="3">NA20</strain>
    </source>
</reference>
<evidence type="ECO:0000313" key="4">
    <source>
        <dbReference type="Proteomes" id="UP001165367"/>
    </source>
</evidence>
<dbReference type="RefSeq" id="WP_237872482.1">
    <property type="nucleotide sequence ID" value="NZ_JAKLTR010000007.1"/>
</dbReference>
<dbReference type="Pfam" id="PF13620">
    <property type="entry name" value="CarboxypepD_reg"/>
    <property type="match status" value="1"/>
</dbReference>
<dbReference type="EMBL" id="JAKLTR010000007">
    <property type="protein sequence ID" value="MCG2615278.1"/>
    <property type="molecule type" value="Genomic_DNA"/>
</dbReference>
<feature type="region of interest" description="Disordered" evidence="1">
    <location>
        <begin position="911"/>
        <end position="938"/>
    </location>
</feature>
<evidence type="ECO:0000259" key="2">
    <source>
        <dbReference type="Pfam" id="PF14905"/>
    </source>
</evidence>
<accession>A0ABS9KSH2</accession>
<name>A0ABS9KSH2_9BACT</name>
<dbReference type="Gene3D" id="2.60.40.1120">
    <property type="entry name" value="Carboxypeptidase-like, regulatory domain"/>
    <property type="match status" value="1"/>
</dbReference>
<dbReference type="InterPro" id="IPR008969">
    <property type="entry name" value="CarboxyPept-like_regulatory"/>
</dbReference>
<dbReference type="InterPro" id="IPR041700">
    <property type="entry name" value="OMP_b-brl_3"/>
</dbReference>
<proteinExistence type="predicted"/>
<feature type="compositionally biased region" description="Gly residues" evidence="1">
    <location>
        <begin position="929"/>
        <end position="938"/>
    </location>
</feature>